<dbReference type="AlphaFoldDB" id="A0A1B1NAV1"/>
<name>A0A1B1NAV1_9MICO</name>
<dbReference type="Proteomes" id="UP000092482">
    <property type="component" value="Chromosome"/>
</dbReference>
<dbReference type="EMBL" id="CP014989">
    <property type="protein sequence ID" value="ANS78559.1"/>
    <property type="molecule type" value="Genomic_DNA"/>
</dbReference>
<accession>A0A1B1NAV1</accession>
<protein>
    <submittedName>
        <fullName evidence="2">Uncharacterized protein</fullName>
    </submittedName>
</protein>
<reference evidence="2 3" key="1">
    <citation type="submission" date="2016-03" db="EMBL/GenBank/DDBJ databases">
        <title>Shallow-sea hydrothermal system.</title>
        <authorList>
            <person name="Tang K."/>
        </authorList>
    </citation>
    <scope>NUCLEOTIDE SEQUENCE [LARGE SCALE GENOMIC DNA]</scope>
    <source>
        <strain evidence="2 3">JLT9</strain>
    </source>
</reference>
<proteinExistence type="predicted"/>
<feature type="transmembrane region" description="Helical" evidence="1">
    <location>
        <begin position="20"/>
        <end position="38"/>
    </location>
</feature>
<dbReference type="KEGG" id="serj:SGUI_1163"/>
<dbReference type="STRING" id="1758689.SGUI_1163"/>
<evidence type="ECO:0000313" key="3">
    <source>
        <dbReference type="Proteomes" id="UP000092482"/>
    </source>
</evidence>
<keyword evidence="1" id="KW-0812">Transmembrane</keyword>
<evidence type="ECO:0000313" key="2">
    <source>
        <dbReference type="EMBL" id="ANS78559.1"/>
    </source>
</evidence>
<keyword evidence="1" id="KW-1133">Transmembrane helix</keyword>
<gene>
    <name evidence="2" type="ORF">SGUI_1163</name>
</gene>
<sequence>MAYMSEGEARRIVRAEARRLSLLLVLSVLLVLGLYLGFQVGLLDRPLAESLRFGIPLLAGIGLVQYLFLGPVWIRRPGSALVGTTVERVSTSGDRDDAIVLTRDDVTVRVGLPRGTSGFRRGDTVLVCPRLDYGNAMGLVVPEHVSSTRPVLTVRGSAV</sequence>
<keyword evidence="3" id="KW-1185">Reference proteome</keyword>
<keyword evidence="1" id="KW-0472">Membrane</keyword>
<organism evidence="2 3">
    <name type="scientific">Serinicoccus hydrothermalis</name>
    <dbReference type="NCBI Taxonomy" id="1758689"/>
    <lineage>
        <taxon>Bacteria</taxon>
        <taxon>Bacillati</taxon>
        <taxon>Actinomycetota</taxon>
        <taxon>Actinomycetes</taxon>
        <taxon>Micrococcales</taxon>
        <taxon>Ornithinimicrobiaceae</taxon>
        <taxon>Serinicoccus</taxon>
    </lineage>
</organism>
<evidence type="ECO:0000256" key="1">
    <source>
        <dbReference type="SAM" id="Phobius"/>
    </source>
</evidence>
<feature type="transmembrane region" description="Helical" evidence="1">
    <location>
        <begin position="50"/>
        <end position="69"/>
    </location>
</feature>